<sequence length="239" mass="27153">MQIAMIVGVYICKSPFIENVTLEGDLFFFIFLQQIRFFHKLSSFSAPATDAEKLVWQVLEAERPDISQLHEKTLIEANQTFLEKHEVTHVDFFGDVSVSLFVDSLMHRAAVAEMLYVLEPEKKSEAIKLIEDSTNKPVSRDAALGPVKTWKLKDCIALHKLLESVFKDPDAASRWRTRCAEYFPYSTHFGGIHSSVIAKVNNQNICNMPENGRVNHHEADIVDPDSLNGKLETFKDLTI</sequence>
<protein>
    <submittedName>
        <fullName evidence="1">Uncharacterized protein</fullName>
    </submittedName>
</protein>
<keyword evidence="2" id="KW-1185">Reference proteome</keyword>
<comment type="caution">
    <text evidence="1">The sequence shown here is derived from an EMBL/GenBank/DDBJ whole genome shotgun (WGS) entry which is preliminary data.</text>
</comment>
<dbReference type="EMBL" id="NMUH01001175">
    <property type="protein sequence ID" value="MQL89748.1"/>
    <property type="molecule type" value="Genomic_DNA"/>
</dbReference>
<organism evidence="1 2">
    <name type="scientific">Colocasia esculenta</name>
    <name type="common">Wild taro</name>
    <name type="synonym">Arum esculentum</name>
    <dbReference type="NCBI Taxonomy" id="4460"/>
    <lineage>
        <taxon>Eukaryota</taxon>
        <taxon>Viridiplantae</taxon>
        <taxon>Streptophyta</taxon>
        <taxon>Embryophyta</taxon>
        <taxon>Tracheophyta</taxon>
        <taxon>Spermatophyta</taxon>
        <taxon>Magnoliopsida</taxon>
        <taxon>Liliopsida</taxon>
        <taxon>Araceae</taxon>
        <taxon>Aroideae</taxon>
        <taxon>Colocasieae</taxon>
        <taxon>Colocasia</taxon>
    </lineage>
</organism>
<dbReference type="Proteomes" id="UP000652761">
    <property type="component" value="Unassembled WGS sequence"/>
</dbReference>
<dbReference type="PANTHER" id="PTHR22767:SF2">
    <property type="entry name" value="N(ALPHA)-ACETYLTRANSFERASE 15_16, ISOFORM A"/>
    <property type="match status" value="1"/>
</dbReference>
<proteinExistence type="predicted"/>
<dbReference type="PANTHER" id="PTHR22767">
    <property type="entry name" value="N-TERMINAL ACETYLTRANSFERASE-RELATED"/>
    <property type="match status" value="1"/>
</dbReference>
<evidence type="ECO:0000313" key="2">
    <source>
        <dbReference type="Proteomes" id="UP000652761"/>
    </source>
</evidence>
<dbReference type="AlphaFoldDB" id="A0A843V1B4"/>
<dbReference type="OrthoDB" id="10263032at2759"/>
<accession>A0A843V1B4</accession>
<dbReference type="GO" id="GO:0005737">
    <property type="term" value="C:cytoplasm"/>
    <property type="evidence" value="ECO:0007669"/>
    <property type="project" value="TreeGrafter"/>
</dbReference>
<name>A0A843V1B4_COLES</name>
<gene>
    <name evidence="1" type="ORF">Taro_022343</name>
</gene>
<evidence type="ECO:0000313" key="1">
    <source>
        <dbReference type="EMBL" id="MQL89748.1"/>
    </source>
</evidence>
<reference evidence="1" key="1">
    <citation type="submission" date="2017-07" db="EMBL/GenBank/DDBJ databases">
        <title>Taro Niue Genome Assembly and Annotation.</title>
        <authorList>
            <person name="Atibalentja N."/>
            <person name="Keating K."/>
            <person name="Fields C.J."/>
        </authorList>
    </citation>
    <scope>NUCLEOTIDE SEQUENCE</scope>
    <source>
        <strain evidence="1">Niue_2</strain>
        <tissue evidence="1">Leaf</tissue>
    </source>
</reference>